<name>A0A2T6AWM5_9RHOB</name>
<dbReference type="Proteomes" id="UP000244224">
    <property type="component" value="Unassembled WGS sequence"/>
</dbReference>
<comment type="similarity">
    <text evidence="1">Belongs to the LysR transcriptional regulatory family.</text>
</comment>
<dbReference type="InterPro" id="IPR036390">
    <property type="entry name" value="WH_DNA-bd_sf"/>
</dbReference>
<dbReference type="PRINTS" id="PR00039">
    <property type="entry name" value="HTHLYSR"/>
</dbReference>
<dbReference type="GO" id="GO:0003677">
    <property type="term" value="F:DNA binding"/>
    <property type="evidence" value="ECO:0007669"/>
    <property type="project" value="UniProtKB-KW"/>
</dbReference>
<dbReference type="InterPro" id="IPR005119">
    <property type="entry name" value="LysR_subst-bd"/>
</dbReference>
<dbReference type="AlphaFoldDB" id="A0A2T6AWM5"/>
<dbReference type="InterPro" id="IPR000847">
    <property type="entry name" value="LysR_HTH_N"/>
</dbReference>
<reference evidence="6 7" key="1">
    <citation type="submission" date="2018-04" db="EMBL/GenBank/DDBJ databases">
        <title>Genomic Encyclopedia of Archaeal and Bacterial Type Strains, Phase II (KMG-II): from individual species to whole genera.</title>
        <authorList>
            <person name="Goeker M."/>
        </authorList>
    </citation>
    <scope>NUCLEOTIDE SEQUENCE [LARGE SCALE GENOMIC DNA]</scope>
    <source>
        <strain evidence="6 7">DSM 21823</strain>
    </source>
</reference>
<keyword evidence="4" id="KW-0804">Transcription</keyword>
<keyword evidence="7" id="KW-1185">Reference proteome</keyword>
<dbReference type="FunFam" id="1.10.10.10:FF:000001">
    <property type="entry name" value="LysR family transcriptional regulator"/>
    <property type="match status" value="1"/>
</dbReference>
<evidence type="ECO:0000313" key="6">
    <source>
        <dbReference type="EMBL" id="PTX48200.1"/>
    </source>
</evidence>
<evidence type="ECO:0000256" key="4">
    <source>
        <dbReference type="ARBA" id="ARBA00023163"/>
    </source>
</evidence>
<evidence type="ECO:0000256" key="2">
    <source>
        <dbReference type="ARBA" id="ARBA00023015"/>
    </source>
</evidence>
<dbReference type="InterPro" id="IPR050950">
    <property type="entry name" value="HTH-type_LysR_regulators"/>
</dbReference>
<feature type="domain" description="HTH lysR-type" evidence="5">
    <location>
        <begin position="1"/>
        <end position="58"/>
    </location>
</feature>
<dbReference type="Pfam" id="PF03466">
    <property type="entry name" value="LysR_substrate"/>
    <property type="match status" value="1"/>
</dbReference>
<dbReference type="Pfam" id="PF00126">
    <property type="entry name" value="HTH_1"/>
    <property type="match status" value="1"/>
</dbReference>
<dbReference type="GO" id="GO:0003700">
    <property type="term" value="F:DNA-binding transcription factor activity"/>
    <property type="evidence" value="ECO:0007669"/>
    <property type="project" value="InterPro"/>
</dbReference>
<comment type="caution">
    <text evidence="6">The sequence shown here is derived from an EMBL/GenBank/DDBJ whole genome shotgun (WGS) entry which is preliminary data.</text>
</comment>
<dbReference type="GO" id="GO:0005829">
    <property type="term" value="C:cytosol"/>
    <property type="evidence" value="ECO:0007669"/>
    <property type="project" value="TreeGrafter"/>
</dbReference>
<dbReference type="PROSITE" id="PS50931">
    <property type="entry name" value="HTH_LYSR"/>
    <property type="match status" value="1"/>
</dbReference>
<dbReference type="SUPFAM" id="SSF53850">
    <property type="entry name" value="Periplasmic binding protein-like II"/>
    <property type="match status" value="1"/>
</dbReference>
<organism evidence="6 7">
    <name type="scientific">Gemmobacter caeni</name>
    <dbReference type="NCBI Taxonomy" id="589035"/>
    <lineage>
        <taxon>Bacteria</taxon>
        <taxon>Pseudomonadati</taxon>
        <taxon>Pseudomonadota</taxon>
        <taxon>Alphaproteobacteria</taxon>
        <taxon>Rhodobacterales</taxon>
        <taxon>Paracoccaceae</taxon>
        <taxon>Gemmobacter</taxon>
    </lineage>
</organism>
<keyword evidence="3" id="KW-0238">DNA-binding</keyword>
<dbReference type="RefSeq" id="WP_054302121.1">
    <property type="nucleotide sequence ID" value="NZ_QBKP01000010.1"/>
</dbReference>
<dbReference type="EMBL" id="QBKP01000010">
    <property type="protein sequence ID" value="PTX48200.1"/>
    <property type="molecule type" value="Genomic_DNA"/>
</dbReference>
<sequence length="301" mass="33435">MDFRQLRNLVFVARYASFGVAADKLNVTQPALSKSIRALEQATGVRLLDRGPWGVRPTAFGERLIEYAEAVLALTDEARDELDAMRGAQRGRLRVGGIATTLRTILPNAARRFLASHPGVNLTLNEELSPALQHQVLNGTIDIALMSRPRDFPDEELEYRDLIKVPLVIVADRAHPLAARDSLRLADLRDWLWIIPARPDPDRTALDALFANALLPLPQAICETTSSTFQVSMLAGSPWLSYLSNTSAFARGASAQLVPLKLDVPLWTRSIGIVYRRRPAHRPLVTSFIREMTEVCAEIQV</sequence>
<keyword evidence="2" id="KW-0805">Transcription regulation</keyword>
<dbReference type="OrthoDB" id="5297263at2"/>
<evidence type="ECO:0000313" key="7">
    <source>
        <dbReference type="Proteomes" id="UP000244224"/>
    </source>
</evidence>
<proteinExistence type="inferred from homology"/>
<dbReference type="InterPro" id="IPR036388">
    <property type="entry name" value="WH-like_DNA-bd_sf"/>
</dbReference>
<gene>
    <name evidence="6" type="ORF">C8N34_11060</name>
</gene>
<protein>
    <submittedName>
        <fullName evidence="6">LysR family transcriptional regulator</fullName>
    </submittedName>
</protein>
<dbReference type="PANTHER" id="PTHR30419">
    <property type="entry name" value="HTH-TYPE TRANSCRIPTIONAL REGULATOR YBHD"/>
    <property type="match status" value="1"/>
</dbReference>
<dbReference type="Gene3D" id="3.40.190.290">
    <property type="match status" value="1"/>
</dbReference>
<accession>A0A2T6AWM5</accession>
<evidence type="ECO:0000256" key="1">
    <source>
        <dbReference type="ARBA" id="ARBA00009437"/>
    </source>
</evidence>
<dbReference type="PANTHER" id="PTHR30419:SF8">
    <property type="entry name" value="NITROGEN ASSIMILATION TRANSCRIPTIONAL ACTIVATOR-RELATED"/>
    <property type="match status" value="1"/>
</dbReference>
<dbReference type="Gene3D" id="1.10.10.10">
    <property type="entry name" value="Winged helix-like DNA-binding domain superfamily/Winged helix DNA-binding domain"/>
    <property type="match status" value="1"/>
</dbReference>
<dbReference type="SUPFAM" id="SSF46785">
    <property type="entry name" value="Winged helix' DNA-binding domain"/>
    <property type="match status" value="1"/>
</dbReference>
<evidence type="ECO:0000256" key="3">
    <source>
        <dbReference type="ARBA" id="ARBA00023125"/>
    </source>
</evidence>
<evidence type="ECO:0000259" key="5">
    <source>
        <dbReference type="PROSITE" id="PS50931"/>
    </source>
</evidence>